<sequence length="156" mass="16701">MAKPIEHSASFPHPVDAVVAALTDDAYLQARLQELGGKDAALVSHEGDRIVLRQGVPVEFLPTVVRRFTGDDLILDRTETWHGSSADIDVQVRGLPGSITGSQEVVGDGDGSRISVRGSAAVPVPMVGGRIEGIVAEQVSELMRFESEFLARWLDG</sequence>
<dbReference type="InterPro" id="IPR019639">
    <property type="entry name" value="DUF2505"/>
</dbReference>
<dbReference type="SUPFAM" id="SSF55961">
    <property type="entry name" value="Bet v1-like"/>
    <property type="match status" value="1"/>
</dbReference>
<dbReference type="Pfam" id="PF10698">
    <property type="entry name" value="DUF2505"/>
    <property type="match status" value="1"/>
</dbReference>
<evidence type="ECO:0000313" key="2">
    <source>
        <dbReference type="Proteomes" id="UP001595947"/>
    </source>
</evidence>
<accession>A0ABV9YJB2</accession>
<dbReference type="EMBL" id="JBHSIV010000001">
    <property type="protein sequence ID" value="MFC5060611.1"/>
    <property type="molecule type" value="Genomic_DNA"/>
</dbReference>
<organism evidence="1 2">
    <name type="scientific">Actinomycetospora atypica</name>
    <dbReference type="NCBI Taxonomy" id="1290095"/>
    <lineage>
        <taxon>Bacteria</taxon>
        <taxon>Bacillati</taxon>
        <taxon>Actinomycetota</taxon>
        <taxon>Actinomycetes</taxon>
        <taxon>Pseudonocardiales</taxon>
        <taxon>Pseudonocardiaceae</taxon>
        <taxon>Actinomycetospora</taxon>
    </lineage>
</organism>
<comment type="caution">
    <text evidence="1">The sequence shown here is derived from an EMBL/GenBank/DDBJ whole genome shotgun (WGS) entry which is preliminary data.</text>
</comment>
<gene>
    <name evidence="1" type="ORF">ACFPBZ_00180</name>
</gene>
<dbReference type="InterPro" id="IPR023393">
    <property type="entry name" value="START-like_dom_sf"/>
</dbReference>
<dbReference type="Gene3D" id="3.30.530.20">
    <property type="match status" value="1"/>
</dbReference>
<protein>
    <submittedName>
        <fullName evidence="1">DUF2505 domain-containing protein</fullName>
    </submittedName>
</protein>
<dbReference type="Proteomes" id="UP001595947">
    <property type="component" value="Unassembled WGS sequence"/>
</dbReference>
<keyword evidence="2" id="KW-1185">Reference proteome</keyword>
<reference evidence="2" key="1">
    <citation type="journal article" date="2019" name="Int. J. Syst. Evol. Microbiol.">
        <title>The Global Catalogue of Microorganisms (GCM) 10K type strain sequencing project: providing services to taxonomists for standard genome sequencing and annotation.</title>
        <authorList>
            <consortium name="The Broad Institute Genomics Platform"/>
            <consortium name="The Broad Institute Genome Sequencing Center for Infectious Disease"/>
            <person name="Wu L."/>
            <person name="Ma J."/>
        </authorList>
    </citation>
    <scope>NUCLEOTIDE SEQUENCE [LARGE SCALE GENOMIC DNA]</scope>
    <source>
        <strain evidence="2">CGMCC 4.7093</strain>
    </source>
</reference>
<name>A0ABV9YJB2_9PSEU</name>
<evidence type="ECO:0000313" key="1">
    <source>
        <dbReference type="EMBL" id="MFC5060611.1"/>
    </source>
</evidence>
<dbReference type="RefSeq" id="WP_378033971.1">
    <property type="nucleotide sequence ID" value="NZ_JBHSIV010000001.1"/>
</dbReference>
<proteinExistence type="predicted"/>